<feature type="domain" description="Tryptophan synthase beta chain-like PALP" evidence="4">
    <location>
        <begin position="15"/>
        <end position="304"/>
    </location>
</feature>
<evidence type="ECO:0000259" key="4">
    <source>
        <dbReference type="Pfam" id="PF00291"/>
    </source>
</evidence>
<dbReference type="PROSITE" id="PS00165">
    <property type="entry name" value="DEHYDRATASE_SER_THR"/>
    <property type="match status" value="1"/>
</dbReference>
<sequence>MIPMEAVKDAEKRIRGFIRETYLEPSPCLSDIAGTDIHLKLENLQHTGSFKLRGALNKILKIGELAATTRVIAASSGNHGAAVAYALKQIGGSGLVFVPEGASELKVATIRRFGAEVRFHGRDTTETEAEARAFAERSGGLYVSPYNDADVVAGQGTIGIEIIRQLPNVRSILVSVGGGGLIAGIATYIKAVAPHVEIIGCSPENSRAMAASVVAGRVIDVEHKPTLSDGTAGGLEPDTMTFEPCRRLVDHWIDVSEADIAHAMKLFLDHHRMVAEGAAGVAIAAACKADRQRIPGPAVVIICGGNAGTSILKGIL</sequence>
<evidence type="ECO:0000256" key="2">
    <source>
        <dbReference type="ARBA" id="ARBA00022898"/>
    </source>
</evidence>
<protein>
    <submittedName>
        <fullName evidence="5">Threonine/serine dehydratase</fullName>
    </submittedName>
</protein>
<dbReference type="PANTHER" id="PTHR48078">
    <property type="entry name" value="THREONINE DEHYDRATASE, MITOCHONDRIAL-RELATED"/>
    <property type="match status" value="1"/>
</dbReference>
<evidence type="ECO:0000256" key="3">
    <source>
        <dbReference type="ARBA" id="ARBA00023239"/>
    </source>
</evidence>
<dbReference type="InterPro" id="IPR050147">
    <property type="entry name" value="Ser/Thr_Dehydratase"/>
</dbReference>
<dbReference type="RefSeq" id="WP_200198782.1">
    <property type="nucleotide sequence ID" value="NZ_JAENHM010000078.1"/>
</dbReference>
<comment type="caution">
    <text evidence="5">The sequence shown here is derived from an EMBL/GenBank/DDBJ whole genome shotgun (WGS) entry which is preliminary data.</text>
</comment>
<evidence type="ECO:0000256" key="1">
    <source>
        <dbReference type="ARBA" id="ARBA00001933"/>
    </source>
</evidence>
<comment type="cofactor">
    <cofactor evidence="1">
        <name>pyridoxal 5'-phosphate</name>
        <dbReference type="ChEBI" id="CHEBI:597326"/>
    </cofactor>
</comment>
<organism evidence="5 6">
    <name type="scientific">Azospirillum endophyticum</name>
    <dbReference type="NCBI Taxonomy" id="2800326"/>
    <lineage>
        <taxon>Bacteria</taxon>
        <taxon>Pseudomonadati</taxon>
        <taxon>Pseudomonadota</taxon>
        <taxon>Alphaproteobacteria</taxon>
        <taxon>Rhodospirillales</taxon>
        <taxon>Azospirillaceae</taxon>
        <taxon>Azospirillum</taxon>
    </lineage>
</organism>
<name>A0ABS1FF86_9PROT</name>
<reference evidence="6" key="1">
    <citation type="submission" date="2021-01" db="EMBL/GenBank/DDBJ databases">
        <title>Genome public.</title>
        <authorList>
            <person name="Liu C."/>
            <person name="Sun Q."/>
        </authorList>
    </citation>
    <scope>NUCLEOTIDE SEQUENCE [LARGE SCALE GENOMIC DNA]</scope>
    <source>
        <strain evidence="6">YIM B02556</strain>
    </source>
</reference>
<dbReference type="InterPro" id="IPR036052">
    <property type="entry name" value="TrpB-like_PALP_sf"/>
</dbReference>
<dbReference type="Gene3D" id="3.40.50.1100">
    <property type="match status" value="2"/>
</dbReference>
<keyword evidence="3" id="KW-0456">Lyase</keyword>
<evidence type="ECO:0000313" key="6">
    <source>
        <dbReference type="Proteomes" id="UP000652760"/>
    </source>
</evidence>
<evidence type="ECO:0000313" key="5">
    <source>
        <dbReference type="EMBL" id="MBK1842105.1"/>
    </source>
</evidence>
<dbReference type="PANTHER" id="PTHR48078:SF6">
    <property type="entry name" value="L-THREONINE DEHYDRATASE CATABOLIC TDCB"/>
    <property type="match status" value="1"/>
</dbReference>
<dbReference type="SUPFAM" id="SSF53686">
    <property type="entry name" value="Tryptophan synthase beta subunit-like PLP-dependent enzymes"/>
    <property type="match status" value="1"/>
</dbReference>
<dbReference type="Proteomes" id="UP000652760">
    <property type="component" value="Unassembled WGS sequence"/>
</dbReference>
<dbReference type="CDD" id="cd01562">
    <property type="entry name" value="Thr-dehyd"/>
    <property type="match status" value="1"/>
</dbReference>
<dbReference type="NCBIfam" id="NF005292">
    <property type="entry name" value="PRK06815.1"/>
    <property type="match status" value="1"/>
</dbReference>
<dbReference type="InterPro" id="IPR000634">
    <property type="entry name" value="Ser/Thr_deHydtase_PyrdxlP-BS"/>
</dbReference>
<keyword evidence="6" id="KW-1185">Reference proteome</keyword>
<dbReference type="EMBL" id="JAENHM010000078">
    <property type="protein sequence ID" value="MBK1842105.1"/>
    <property type="molecule type" value="Genomic_DNA"/>
</dbReference>
<keyword evidence="2" id="KW-0663">Pyridoxal phosphate</keyword>
<accession>A0ABS1FF86</accession>
<dbReference type="Pfam" id="PF00291">
    <property type="entry name" value="PALP"/>
    <property type="match status" value="1"/>
</dbReference>
<proteinExistence type="predicted"/>
<dbReference type="InterPro" id="IPR001926">
    <property type="entry name" value="TrpB-like_PALP"/>
</dbReference>
<gene>
    <name evidence="5" type="ORF">JHL17_32380</name>
</gene>